<organism evidence="1 2">
    <name type="scientific">Lactobacillus gigeriorum DSM 23908 = CRBIP 24.85</name>
    <dbReference type="NCBI Taxonomy" id="1423751"/>
    <lineage>
        <taxon>Bacteria</taxon>
        <taxon>Bacillati</taxon>
        <taxon>Bacillota</taxon>
        <taxon>Bacilli</taxon>
        <taxon>Lactobacillales</taxon>
        <taxon>Lactobacillaceae</taxon>
        <taxon>Lactobacillus</taxon>
    </lineage>
</organism>
<dbReference type="SUPFAM" id="SSF63825">
    <property type="entry name" value="YWTD domain"/>
    <property type="match status" value="1"/>
</dbReference>
<name>A0ABR5PY03_9LACO</name>
<evidence type="ECO:0000313" key="1">
    <source>
        <dbReference type="EMBL" id="KRN14830.1"/>
    </source>
</evidence>
<sequence length="255" mass="28830">MDYGKAGDEMGQVGVIPEGMTIRNNIFVTSMYNKNSDQRGHLVSYNLNAIKSKYAVQNLTTMSWSSFKTYSQNIKVSPYIKMGHGQSLGSSSSYIYVMANDNNYKNGPKSEEILQVRKSDMQIEKIWIFKIADNRYIHNATFTDDGTMYALFHNGGHHLYEYWKLTLSGDTWVPTQVGATNGDFITNSPVQGFAYGNGYFFIGFNDYIFKVTENGTAVKSYHFNTRREIEGMGVDGGQLYVQFAQRSELTSGKIK</sequence>
<gene>
    <name evidence="1" type="ORF">FC38_GL000124</name>
</gene>
<keyword evidence="2" id="KW-1185">Reference proteome</keyword>
<proteinExistence type="predicted"/>
<dbReference type="EMBL" id="AYZO01000001">
    <property type="protein sequence ID" value="KRN14830.1"/>
    <property type="molecule type" value="Genomic_DNA"/>
</dbReference>
<evidence type="ECO:0000313" key="2">
    <source>
        <dbReference type="Proteomes" id="UP000051521"/>
    </source>
</evidence>
<dbReference type="Proteomes" id="UP000051521">
    <property type="component" value="Unassembled WGS sequence"/>
</dbReference>
<protein>
    <submittedName>
        <fullName evidence="1">Uncharacterized protein</fullName>
    </submittedName>
</protein>
<comment type="caution">
    <text evidence="1">The sequence shown here is derived from an EMBL/GenBank/DDBJ whole genome shotgun (WGS) entry which is preliminary data.</text>
</comment>
<accession>A0ABR5PY03</accession>
<reference evidence="1 2" key="1">
    <citation type="journal article" date="2015" name="Genome Announc.">
        <title>Expanding the biotechnology potential of lactobacilli through comparative genomics of 213 strains and associated genera.</title>
        <authorList>
            <person name="Sun Z."/>
            <person name="Harris H.M."/>
            <person name="McCann A."/>
            <person name="Guo C."/>
            <person name="Argimon S."/>
            <person name="Zhang W."/>
            <person name="Yang X."/>
            <person name="Jeffery I.B."/>
            <person name="Cooney J.C."/>
            <person name="Kagawa T.F."/>
            <person name="Liu W."/>
            <person name="Song Y."/>
            <person name="Salvetti E."/>
            <person name="Wrobel A."/>
            <person name="Rasinkangas P."/>
            <person name="Parkhill J."/>
            <person name="Rea M.C."/>
            <person name="O'Sullivan O."/>
            <person name="Ritari J."/>
            <person name="Douillard F.P."/>
            <person name="Paul Ross R."/>
            <person name="Yang R."/>
            <person name="Briner A.E."/>
            <person name="Felis G.E."/>
            <person name="de Vos W.M."/>
            <person name="Barrangou R."/>
            <person name="Klaenhammer T.R."/>
            <person name="Caufield P.W."/>
            <person name="Cui Y."/>
            <person name="Zhang H."/>
            <person name="O'Toole P.W."/>
        </authorList>
    </citation>
    <scope>NUCLEOTIDE SEQUENCE [LARGE SCALE GENOMIC DNA]</scope>
    <source>
        <strain evidence="1 2">DSM 23908</strain>
    </source>
</reference>